<evidence type="ECO:0000259" key="6">
    <source>
        <dbReference type="Pfam" id="PF07980"/>
    </source>
</evidence>
<protein>
    <submittedName>
        <fullName evidence="7">RagB/SusD family nutrient uptake outer membrane protein</fullName>
    </submittedName>
</protein>
<evidence type="ECO:0000256" key="5">
    <source>
        <dbReference type="ARBA" id="ARBA00023237"/>
    </source>
</evidence>
<gene>
    <name evidence="7" type="ORF">JKG61_15570</name>
</gene>
<dbReference type="SUPFAM" id="SSF48452">
    <property type="entry name" value="TPR-like"/>
    <property type="match status" value="1"/>
</dbReference>
<accession>A0ABS1R639</accession>
<evidence type="ECO:0000256" key="2">
    <source>
        <dbReference type="ARBA" id="ARBA00006275"/>
    </source>
</evidence>
<evidence type="ECO:0000313" key="7">
    <source>
        <dbReference type="EMBL" id="MBL1410172.1"/>
    </source>
</evidence>
<dbReference type="RefSeq" id="WP_202103867.1">
    <property type="nucleotide sequence ID" value="NZ_JAERTY010000008.1"/>
</dbReference>
<organism evidence="7 8">
    <name type="scientific">Sphingobacterium faecale</name>
    <dbReference type="NCBI Taxonomy" id="2803775"/>
    <lineage>
        <taxon>Bacteria</taxon>
        <taxon>Pseudomonadati</taxon>
        <taxon>Bacteroidota</taxon>
        <taxon>Sphingobacteriia</taxon>
        <taxon>Sphingobacteriales</taxon>
        <taxon>Sphingobacteriaceae</taxon>
        <taxon>Sphingobacterium</taxon>
    </lineage>
</organism>
<dbReference type="Pfam" id="PF12771">
    <property type="entry name" value="SusD-like_2"/>
    <property type="match status" value="1"/>
</dbReference>
<dbReference type="Proteomes" id="UP000625283">
    <property type="component" value="Unassembled WGS sequence"/>
</dbReference>
<evidence type="ECO:0000256" key="3">
    <source>
        <dbReference type="ARBA" id="ARBA00022729"/>
    </source>
</evidence>
<evidence type="ECO:0000313" key="8">
    <source>
        <dbReference type="Proteomes" id="UP000625283"/>
    </source>
</evidence>
<name>A0ABS1R639_9SPHI</name>
<evidence type="ECO:0000256" key="1">
    <source>
        <dbReference type="ARBA" id="ARBA00004442"/>
    </source>
</evidence>
<comment type="caution">
    <text evidence="7">The sequence shown here is derived from an EMBL/GenBank/DDBJ whole genome shotgun (WGS) entry which is preliminary data.</text>
</comment>
<comment type="subcellular location">
    <subcellularLocation>
        <location evidence="1">Cell outer membrane</location>
    </subcellularLocation>
</comment>
<feature type="domain" description="RagB/SusD" evidence="6">
    <location>
        <begin position="314"/>
        <end position="601"/>
    </location>
</feature>
<keyword evidence="8" id="KW-1185">Reference proteome</keyword>
<dbReference type="InterPro" id="IPR011990">
    <property type="entry name" value="TPR-like_helical_dom_sf"/>
</dbReference>
<dbReference type="EMBL" id="JAERTY010000008">
    <property type="protein sequence ID" value="MBL1410172.1"/>
    <property type="molecule type" value="Genomic_DNA"/>
</dbReference>
<dbReference type="InterPro" id="IPR041662">
    <property type="entry name" value="SusD-like_2"/>
</dbReference>
<proteinExistence type="inferred from homology"/>
<evidence type="ECO:0000256" key="4">
    <source>
        <dbReference type="ARBA" id="ARBA00023136"/>
    </source>
</evidence>
<comment type="similarity">
    <text evidence="2">Belongs to the SusD family.</text>
</comment>
<dbReference type="Gene3D" id="1.25.40.390">
    <property type="match status" value="1"/>
</dbReference>
<sequence length="604" mass="68698">MKKISHVILLSLSLGLMTSCEKFFERDTYDSISSDNFFKTESDLELYANGFIQKMTPSATTIGYSDYHADYCAINIPTDLLRPDGNVSPGNQGGWTESSWSNLRNINYMLTNMTKLKGKISDDVYRHYEGVGRFWRAWFYYDKVQTFGAVPFYDMVVKSNDEEAMKKPRDSREFVMQKVLEDLTFAAENCLSTDKFRGGGTLINKYVALAVKSRVCLFEGTYRKYHQVDPSTGKIWENAGNNINLFLNEAIEAAEELMNSGAFSLVTGDVTKAYRSLFTSDKLLTSEVIWGRMFSKDLSLFHDLSWVYYSPTYGNKVSLTKSFVNSYLMKDGTAFTNKGNYKTIPFADEFKDRDSRLSQTVISPTYTMTNNGVTALYPPNWLVTRTGYHPIKFSLDNNADNVLSRAASWNSLPIIRYAEVLLNYAEAKAELGQLGQAEWNRSITPLRNRAGVASIYPSVADPYLAAYYQNSISDPILLEVRRERGVELCLEMGLRWGDLMRWHLGDLLSSSVNPWTGMYIPNSNVPMDLNSDGIIDFEIGTTESVKSIVVNSSNANQTFSINGDNNLQWNYQRVWSEYKYLRPIPTEAIIRNGNLTQNYLWESK</sequence>
<keyword evidence="3" id="KW-0732">Signal</keyword>
<dbReference type="Pfam" id="PF07980">
    <property type="entry name" value="SusD_RagB"/>
    <property type="match status" value="1"/>
</dbReference>
<dbReference type="InterPro" id="IPR012944">
    <property type="entry name" value="SusD_RagB_dom"/>
</dbReference>
<dbReference type="PROSITE" id="PS51257">
    <property type="entry name" value="PROKAR_LIPOPROTEIN"/>
    <property type="match status" value="1"/>
</dbReference>
<reference evidence="7 8" key="1">
    <citation type="submission" date="2021-01" db="EMBL/GenBank/DDBJ databases">
        <title>C459-1 draft genome sequence.</title>
        <authorList>
            <person name="Zhang X.-F."/>
        </authorList>
    </citation>
    <scope>NUCLEOTIDE SEQUENCE [LARGE SCALE GENOMIC DNA]</scope>
    <source>
        <strain evidence="8">C459-1</strain>
    </source>
</reference>
<keyword evidence="4" id="KW-0472">Membrane</keyword>
<keyword evidence="5" id="KW-0998">Cell outer membrane</keyword>